<feature type="compositionally biased region" description="Polar residues" evidence="3">
    <location>
        <begin position="46"/>
        <end position="59"/>
    </location>
</feature>
<feature type="compositionally biased region" description="Polar residues" evidence="3">
    <location>
        <begin position="1"/>
        <end position="22"/>
    </location>
</feature>
<name>A0AAF0J5X1_9BASI</name>
<reference evidence="5" key="1">
    <citation type="submission" date="2023-03" db="EMBL/GenBank/DDBJ databases">
        <title>Mating type loci evolution in Malassezia.</title>
        <authorList>
            <person name="Coelho M.A."/>
        </authorList>
    </citation>
    <scope>NUCLEOTIDE SEQUENCE</scope>
    <source>
        <strain evidence="5">CBS 11721</strain>
    </source>
</reference>
<proteinExistence type="predicted"/>
<feature type="domain" description="RRM" evidence="4">
    <location>
        <begin position="502"/>
        <end position="570"/>
    </location>
</feature>
<organism evidence="5 6">
    <name type="scientific">Malassezia cuniculi</name>
    <dbReference type="NCBI Taxonomy" id="948313"/>
    <lineage>
        <taxon>Eukaryota</taxon>
        <taxon>Fungi</taxon>
        <taxon>Dikarya</taxon>
        <taxon>Basidiomycota</taxon>
        <taxon>Ustilaginomycotina</taxon>
        <taxon>Malasseziomycetes</taxon>
        <taxon>Malasseziales</taxon>
        <taxon>Malasseziaceae</taxon>
        <taxon>Malassezia</taxon>
    </lineage>
</organism>
<feature type="region of interest" description="Disordered" evidence="3">
    <location>
        <begin position="1"/>
        <end position="78"/>
    </location>
</feature>
<dbReference type="GO" id="GO:0003729">
    <property type="term" value="F:mRNA binding"/>
    <property type="evidence" value="ECO:0007669"/>
    <property type="project" value="TreeGrafter"/>
</dbReference>
<dbReference type="Proteomes" id="UP001219933">
    <property type="component" value="Chromosome 2"/>
</dbReference>
<sequence>MKQSELQLPMQSLSLSDATDSATEAGVQSSPVPSVTVSNANNSPPQITISPDTPASSRSPVLRSESPVAPKKSNLEPTAAPYEATSNMYQMQQMMQMQSPYAADMSMGMVVMPPLQPPADGENAWTKTMPYVMPPYGAYMPQYAMQFPRPSAAPHMVPVGRTVYIGNIPPKTSASELLNMVKFGPVESLRMLPDKNCAFVSFLNAQVAAAFHADMTVKRVSLNDHELKIGWGKPSVTPPAVLMAVQNNNASRNVYIGGIDDDMTEDSIRLDLSHFGEIDQVKIIRETKVCFVHFLSIQSAMAVVSSLTLEPKWKGKRVNYGKDRCSYVPKGQQQIQAHNNQAAALGLAAATWLGYPTGYSGFSSNSPAGVAFSSFMAGNESGSASEPVAEQIHSNKVKNPDPQYHQFGNRTVYLGNLHPNTTTEEICNHVRGGILESIKYLPNRHIAFVTFIDHNTALTFYHLATYSGMTINGRRLRIGWGRPSGRLNPAIALAVQAGASRNLYLGNIDDPELLQEDRIRREFSVFGELEMVNTLREKNCAFANFTNIQSAIKCNEAMKHHKDYSKVKISFGKDRCGNLPRGLNRFHANWSSAKERANENG</sequence>
<dbReference type="PANTHER" id="PTHR14089">
    <property type="entry name" value="PRE-MRNA-SPLICING FACTOR RBM22"/>
    <property type="match status" value="1"/>
</dbReference>
<feature type="domain" description="RRM" evidence="4">
    <location>
        <begin position="253"/>
        <end position="321"/>
    </location>
</feature>
<keyword evidence="1" id="KW-0677">Repeat</keyword>
<feature type="domain" description="RRM" evidence="4">
    <location>
        <begin position="162"/>
        <end position="230"/>
    </location>
</feature>
<dbReference type="InterPro" id="IPR035979">
    <property type="entry name" value="RBD_domain_sf"/>
</dbReference>
<protein>
    <recommendedName>
        <fullName evidence="4">RRM domain-containing protein</fullName>
    </recommendedName>
</protein>
<dbReference type="AlphaFoldDB" id="A0AAF0J5X1"/>
<feature type="domain" description="RRM" evidence="4">
    <location>
        <begin position="411"/>
        <end position="479"/>
    </location>
</feature>
<dbReference type="FunFam" id="3.30.70.330:FF:000120">
    <property type="entry name" value="Negative regulator of differentiation 1"/>
    <property type="match status" value="1"/>
</dbReference>
<dbReference type="GO" id="GO:0000398">
    <property type="term" value="P:mRNA splicing, via spliceosome"/>
    <property type="evidence" value="ECO:0007669"/>
    <property type="project" value="TreeGrafter"/>
</dbReference>
<dbReference type="InterPro" id="IPR012677">
    <property type="entry name" value="Nucleotide-bd_a/b_plait_sf"/>
</dbReference>
<gene>
    <name evidence="5" type="ORF">MCUN1_001763</name>
</gene>
<accession>A0AAF0J5X1</accession>
<feature type="compositionally biased region" description="Low complexity" evidence="3">
    <location>
        <begin position="27"/>
        <end position="45"/>
    </location>
</feature>
<dbReference type="InterPro" id="IPR039171">
    <property type="entry name" value="Cwc2/Slt11"/>
</dbReference>
<dbReference type="Pfam" id="PF00076">
    <property type="entry name" value="RRM_1"/>
    <property type="match status" value="3"/>
</dbReference>
<keyword evidence="2" id="KW-0694">RNA-binding</keyword>
<dbReference type="SMART" id="SM00360">
    <property type="entry name" value="RRM"/>
    <property type="match status" value="4"/>
</dbReference>
<evidence type="ECO:0000256" key="3">
    <source>
        <dbReference type="SAM" id="MobiDB-lite"/>
    </source>
</evidence>
<evidence type="ECO:0000313" key="6">
    <source>
        <dbReference type="Proteomes" id="UP001219933"/>
    </source>
</evidence>
<evidence type="ECO:0000259" key="4">
    <source>
        <dbReference type="SMART" id="SM00360"/>
    </source>
</evidence>
<dbReference type="GO" id="GO:0010468">
    <property type="term" value="P:regulation of gene expression"/>
    <property type="evidence" value="ECO:0007669"/>
    <property type="project" value="UniProtKB-ARBA"/>
</dbReference>
<dbReference type="SUPFAM" id="SSF54928">
    <property type="entry name" value="RNA-binding domain, RBD"/>
    <property type="match status" value="2"/>
</dbReference>
<evidence type="ECO:0000256" key="1">
    <source>
        <dbReference type="ARBA" id="ARBA00022737"/>
    </source>
</evidence>
<keyword evidence="6" id="KW-1185">Reference proteome</keyword>
<dbReference type="FunFam" id="3.30.70.330:FF:000400">
    <property type="entry name" value="Negative regulator of differentiation 1"/>
    <property type="match status" value="1"/>
</dbReference>
<dbReference type="EMBL" id="CP119878">
    <property type="protein sequence ID" value="WFD34917.1"/>
    <property type="molecule type" value="Genomic_DNA"/>
</dbReference>
<evidence type="ECO:0000256" key="2">
    <source>
        <dbReference type="ARBA" id="ARBA00022884"/>
    </source>
</evidence>
<dbReference type="PANTHER" id="PTHR14089:SF8">
    <property type="entry name" value="RNA-BINDING PROTEIN MRN1"/>
    <property type="match status" value="1"/>
</dbReference>
<dbReference type="Gene3D" id="3.30.70.330">
    <property type="match status" value="4"/>
</dbReference>
<dbReference type="InterPro" id="IPR000504">
    <property type="entry name" value="RRM_dom"/>
</dbReference>
<evidence type="ECO:0000313" key="5">
    <source>
        <dbReference type="EMBL" id="WFD34917.1"/>
    </source>
</evidence>
<dbReference type="GO" id="GO:0010494">
    <property type="term" value="C:cytoplasmic stress granule"/>
    <property type="evidence" value="ECO:0007669"/>
    <property type="project" value="TreeGrafter"/>
</dbReference>